<evidence type="ECO:0000259" key="3">
    <source>
        <dbReference type="Pfam" id="PF25458"/>
    </source>
</evidence>
<organism evidence="4 5">
    <name type="scientific">Romanomermis culicivorax</name>
    <name type="common">Nematode worm</name>
    <dbReference type="NCBI Taxonomy" id="13658"/>
    <lineage>
        <taxon>Eukaryota</taxon>
        <taxon>Metazoa</taxon>
        <taxon>Ecdysozoa</taxon>
        <taxon>Nematoda</taxon>
        <taxon>Enoplea</taxon>
        <taxon>Dorylaimia</taxon>
        <taxon>Mermithida</taxon>
        <taxon>Mermithoidea</taxon>
        <taxon>Mermithidae</taxon>
        <taxon>Romanomermis</taxon>
    </lineage>
</organism>
<dbReference type="GO" id="GO:0016180">
    <property type="term" value="P:snRNA processing"/>
    <property type="evidence" value="ECO:0007669"/>
    <property type="project" value="TreeGrafter"/>
</dbReference>
<sequence>MKCVGYNHPNLVQPLVVELLGYHEFFDLPEPSIDDSFCETAILSFYNIAKLLLVLNAAANRPTIKSLLLPYTWRHYEYLRNSNPHLTPSLETYTVESDNNKSDQLIESLSLHTAKTISLAMQAIGVAKCELLKLTLKNLKRLCTFSQENKSKWTFLRLYCSTLLQFHQILTSYKDTLPSNVTNDDHLFVQKLRELLLDSFKLDILWNVGDKMAKFVYALRLRISVEFLKLNSIKYEILYDKTLSAMKKKCNEIVDFGENFNPGDPISIKDWADDFLSSTPKFNDVTKERTAIVIEPDRNNERILRFHADLIACIPFTCILRNFEESELENLRIRVTYPSRRTTLQRISASNCVKRISDDTHRLRGEAFIADNVWTDVSSVDIGLVYSLPNDYCNIWKNNSHYIDLTETVSCKVYPKARC</sequence>
<dbReference type="AlphaFoldDB" id="A0A915LBQ6"/>
<evidence type="ECO:0000256" key="2">
    <source>
        <dbReference type="ARBA" id="ARBA00023242"/>
    </source>
</evidence>
<dbReference type="WBParaSite" id="nRc.2.0.1.t47216-RA">
    <property type="protein sequence ID" value="nRc.2.0.1.t47216-RA"/>
    <property type="gene ID" value="nRc.2.0.1.g47216"/>
</dbReference>
<keyword evidence="4" id="KW-1185">Reference proteome</keyword>
<accession>A0A915LBQ6</accession>
<name>A0A915LBQ6_ROMCU</name>
<evidence type="ECO:0000256" key="1">
    <source>
        <dbReference type="ARBA" id="ARBA00004123"/>
    </source>
</evidence>
<dbReference type="PANTHER" id="PTHR20938:SF0">
    <property type="entry name" value="INTEGRATOR COMPLEX SUBUNIT 4"/>
    <property type="match status" value="1"/>
</dbReference>
<dbReference type="Pfam" id="PF25458">
    <property type="entry name" value="INTS4_C"/>
    <property type="match status" value="1"/>
</dbReference>
<keyword evidence="2" id="KW-0539">Nucleus</keyword>
<evidence type="ECO:0000313" key="5">
    <source>
        <dbReference type="WBParaSite" id="nRc.2.0.1.t47216-RA"/>
    </source>
</evidence>
<dbReference type="PANTHER" id="PTHR20938">
    <property type="entry name" value="INTEGRATOR COMPLEX SUBUNIT 4"/>
    <property type="match status" value="1"/>
</dbReference>
<evidence type="ECO:0000313" key="4">
    <source>
        <dbReference type="Proteomes" id="UP000887565"/>
    </source>
</evidence>
<dbReference type="InterPro" id="IPR057412">
    <property type="entry name" value="INTS4_C"/>
</dbReference>
<proteinExistence type="predicted"/>
<feature type="domain" description="Integrator complex subunit 4/Protein SIEL C-terminal Ig-like" evidence="3">
    <location>
        <begin position="293"/>
        <end position="417"/>
    </location>
</feature>
<dbReference type="Proteomes" id="UP000887565">
    <property type="component" value="Unplaced"/>
</dbReference>
<comment type="subcellular location">
    <subcellularLocation>
        <location evidence="1">Nucleus</location>
    </subcellularLocation>
</comment>
<protein>
    <recommendedName>
        <fullName evidence="3">Integrator complex subunit 4/Protein SIEL C-terminal Ig-like domain-containing protein</fullName>
    </recommendedName>
</protein>
<reference evidence="5" key="1">
    <citation type="submission" date="2022-11" db="UniProtKB">
        <authorList>
            <consortium name="WormBaseParasite"/>
        </authorList>
    </citation>
    <scope>IDENTIFICATION</scope>
</reference>
<dbReference type="GO" id="GO:0032039">
    <property type="term" value="C:integrator complex"/>
    <property type="evidence" value="ECO:0007669"/>
    <property type="project" value="TreeGrafter"/>
</dbReference>